<dbReference type="PANTHER" id="PTHR42680:SF3">
    <property type="entry name" value="DCTP DEAMINASE"/>
    <property type="match status" value="1"/>
</dbReference>
<dbReference type="GO" id="GO:0008829">
    <property type="term" value="F:dCTP deaminase activity"/>
    <property type="evidence" value="ECO:0007669"/>
    <property type="project" value="InterPro"/>
</dbReference>
<dbReference type="InterPro" id="IPR036291">
    <property type="entry name" value="NAD(P)-bd_dom_sf"/>
</dbReference>
<dbReference type="SUPFAM" id="SSF51735">
    <property type="entry name" value="NAD(P)-binding Rossmann-fold domains"/>
    <property type="match status" value="1"/>
</dbReference>
<sequence length="305" mass="33365">MQWKISGTYHTTDRKEKLISLFRYGDPELEHALRGASHVLVSIPPSGDDVLSKHAMALRSAKWVGYLSATSVYGNHEGRLVSETSSTHPTEHSGIARLYHENLWLRSGLPVHIFRLSAIYGPGRSVIEGLLQGTISPSHAQRFSSRMHVEDIACTILASMLNPKPASIYNCADDLPCRYAEVVAYGASLLGPEAKMGPELSSICGNAAHVHFPAPERRVSNDKIKCKSTYARCGIVVSVTPLEPGWEGYVTLEFSNTAPLPVKVYAFEGACQFIFLAGNERCSVSYDQVNGKYMRQGGVTLPIVS</sequence>
<evidence type="ECO:0000313" key="4">
    <source>
        <dbReference type="Proteomes" id="UP000467840"/>
    </source>
</evidence>
<dbReference type="Proteomes" id="UP000467840">
    <property type="component" value="Unassembled WGS sequence"/>
</dbReference>
<evidence type="ECO:0000256" key="1">
    <source>
        <dbReference type="ARBA" id="ARBA00022801"/>
    </source>
</evidence>
<dbReference type="PANTHER" id="PTHR42680">
    <property type="entry name" value="DCTP DEAMINASE"/>
    <property type="match status" value="1"/>
</dbReference>
<keyword evidence="1" id="KW-0378">Hydrolase</keyword>
<evidence type="ECO:0008006" key="5">
    <source>
        <dbReference type="Google" id="ProtNLM"/>
    </source>
</evidence>
<evidence type="ECO:0000313" key="3">
    <source>
        <dbReference type="EMBL" id="KAF2281665.1"/>
    </source>
</evidence>
<comment type="caution">
    <text evidence="3">The sequence shown here is derived from an EMBL/GenBank/DDBJ whole genome shotgun (WGS) entry which is preliminary data.</text>
</comment>
<reference evidence="3 4" key="1">
    <citation type="journal article" date="2020" name="Mol. Plant">
        <title>The Chromosome-Based Rubber Tree Genome Provides New Insights into Spurge Genome Evolution and Rubber Biosynthesis.</title>
        <authorList>
            <person name="Liu J."/>
            <person name="Shi C."/>
            <person name="Shi C.C."/>
            <person name="Li W."/>
            <person name="Zhang Q.J."/>
            <person name="Zhang Y."/>
            <person name="Li K."/>
            <person name="Lu H.F."/>
            <person name="Shi C."/>
            <person name="Zhu S.T."/>
            <person name="Xiao Z.Y."/>
            <person name="Nan H."/>
            <person name="Yue Y."/>
            <person name="Zhu X.G."/>
            <person name="Wu Y."/>
            <person name="Hong X.N."/>
            <person name="Fan G.Y."/>
            <person name="Tong Y."/>
            <person name="Zhang D."/>
            <person name="Mao C.L."/>
            <person name="Liu Y.L."/>
            <person name="Hao S.J."/>
            <person name="Liu W.Q."/>
            <person name="Lv M.Q."/>
            <person name="Zhang H.B."/>
            <person name="Liu Y."/>
            <person name="Hu-Tang G.R."/>
            <person name="Wang J.P."/>
            <person name="Wang J.H."/>
            <person name="Sun Y.H."/>
            <person name="Ni S.B."/>
            <person name="Chen W.B."/>
            <person name="Zhang X.C."/>
            <person name="Jiao Y.N."/>
            <person name="Eichler E.E."/>
            <person name="Li G.H."/>
            <person name="Liu X."/>
            <person name="Gao L.Z."/>
        </authorList>
    </citation>
    <scope>NUCLEOTIDE SEQUENCE [LARGE SCALE GENOMIC DNA]</scope>
    <source>
        <strain evidence="4">cv. GT1</strain>
        <tissue evidence="3">Leaf</tissue>
    </source>
</reference>
<dbReference type="InterPro" id="IPR033704">
    <property type="entry name" value="dUTPase_trimeric"/>
</dbReference>
<keyword evidence="2" id="KW-0546">Nucleotide metabolism</keyword>
<dbReference type="CDD" id="cd07557">
    <property type="entry name" value="trimeric_dUTPase"/>
    <property type="match status" value="1"/>
</dbReference>
<dbReference type="EMBL" id="JAAGAX010000511">
    <property type="protein sequence ID" value="KAF2281665.1"/>
    <property type="molecule type" value="Genomic_DNA"/>
</dbReference>
<dbReference type="SUPFAM" id="SSF51283">
    <property type="entry name" value="dUTPase-like"/>
    <property type="match status" value="1"/>
</dbReference>
<organism evidence="3 4">
    <name type="scientific">Hevea brasiliensis</name>
    <name type="common">Para rubber tree</name>
    <name type="synonym">Siphonia brasiliensis</name>
    <dbReference type="NCBI Taxonomy" id="3981"/>
    <lineage>
        <taxon>Eukaryota</taxon>
        <taxon>Viridiplantae</taxon>
        <taxon>Streptophyta</taxon>
        <taxon>Embryophyta</taxon>
        <taxon>Tracheophyta</taxon>
        <taxon>Spermatophyta</taxon>
        <taxon>Magnoliopsida</taxon>
        <taxon>eudicotyledons</taxon>
        <taxon>Gunneridae</taxon>
        <taxon>Pentapetalae</taxon>
        <taxon>rosids</taxon>
        <taxon>fabids</taxon>
        <taxon>Malpighiales</taxon>
        <taxon>Euphorbiaceae</taxon>
        <taxon>Crotonoideae</taxon>
        <taxon>Micrandreae</taxon>
        <taxon>Hevea</taxon>
    </lineage>
</organism>
<dbReference type="Pfam" id="PF22769">
    <property type="entry name" value="DCD"/>
    <property type="match status" value="1"/>
</dbReference>
<dbReference type="GO" id="GO:0006229">
    <property type="term" value="P:dUTP biosynthetic process"/>
    <property type="evidence" value="ECO:0007669"/>
    <property type="project" value="InterPro"/>
</dbReference>
<dbReference type="InterPro" id="IPR011962">
    <property type="entry name" value="dCTP_deaminase"/>
</dbReference>
<dbReference type="AlphaFoldDB" id="A0A6A6JZN6"/>
<name>A0A6A6JZN6_HEVBR</name>
<proteinExistence type="predicted"/>
<dbReference type="Gene3D" id="3.40.50.720">
    <property type="entry name" value="NAD(P)-binding Rossmann-like Domain"/>
    <property type="match status" value="1"/>
</dbReference>
<keyword evidence="4" id="KW-1185">Reference proteome</keyword>
<protein>
    <recommendedName>
        <fullName evidence="5">NAD-dependent epimerase/dehydratase domain-containing protein</fullName>
    </recommendedName>
</protein>
<evidence type="ECO:0000256" key="2">
    <source>
        <dbReference type="ARBA" id="ARBA00023080"/>
    </source>
</evidence>
<dbReference type="InterPro" id="IPR036157">
    <property type="entry name" value="dUTPase-like_sf"/>
</dbReference>
<gene>
    <name evidence="3" type="ORF">GH714_042489</name>
</gene>
<accession>A0A6A6JZN6</accession>